<evidence type="ECO:0000256" key="1">
    <source>
        <dbReference type="HAMAP-Rule" id="MF_02077"/>
    </source>
</evidence>
<keyword evidence="1" id="KW-1133">Transmembrane helix</keyword>
<keyword evidence="1" id="KW-0961">Cell wall biogenesis/degradation</keyword>
<dbReference type="HAMAP" id="MF_02077">
    <property type="entry name" value="Amj_flippase"/>
    <property type="match status" value="1"/>
</dbReference>
<evidence type="ECO:0000313" key="3">
    <source>
        <dbReference type="Proteomes" id="UP000627781"/>
    </source>
</evidence>
<feature type="transmembrane region" description="Helical" evidence="1">
    <location>
        <begin position="73"/>
        <end position="95"/>
    </location>
</feature>
<keyword evidence="1" id="KW-0812">Transmembrane</keyword>
<keyword evidence="1" id="KW-1003">Cell membrane</keyword>
<gene>
    <name evidence="1" type="primary">amj</name>
    <name evidence="2" type="ORF">H9661_13345</name>
</gene>
<comment type="pathway">
    <text evidence="1">Cell wall biogenesis; peptidoglycan biosynthesis.</text>
</comment>
<feature type="transmembrane region" description="Helical" evidence="1">
    <location>
        <begin position="155"/>
        <end position="176"/>
    </location>
</feature>
<feature type="transmembrane region" description="Helical" evidence="1">
    <location>
        <begin position="6"/>
        <end position="23"/>
    </location>
</feature>
<dbReference type="EMBL" id="JACSRA010000022">
    <property type="protein sequence ID" value="MBD7912342.1"/>
    <property type="molecule type" value="Genomic_DNA"/>
</dbReference>
<sequence length="263" mass="28966">MSIQIIIILISNFIIAIIGTLAYSTRLVGVRTGKIALTFAIFNILSLVSRVAVTFQTPMLTKLVEYRSSGDYLITIFNLIIIVSGIATVFAALLIPTFHKVFYKCVLCFSVDKSISKLVLYGFSKAGINYMRDSIAIPVKNDITKINFKKIPKRLTLYNLISVSLIMTGSLAPIYAGSLEPELRATCITLSSIINGLAVILMSIFIDPQLSIMTDDVIDNKCSEEDFCVCIFAMIGSKIIGTFAAIMLLIPFSYVVVYIARLI</sequence>
<protein>
    <recommendedName>
        <fullName evidence="1">Lipid II flippase Amj</fullName>
    </recommendedName>
</protein>
<name>A0ABR8PVX9_9CLOT</name>
<keyword evidence="1" id="KW-0133">Cell shape</keyword>
<keyword evidence="1" id="KW-0573">Peptidoglycan synthesis</keyword>
<evidence type="ECO:0000313" key="2">
    <source>
        <dbReference type="EMBL" id="MBD7912342.1"/>
    </source>
</evidence>
<proteinExistence type="inferred from homology"/>
<dbReference type="Pfam" id="PF10997">
    <property type="entry name" value="Amj"/>
    <property type="match status" value="1"/>
</dbReference>
<keyword evidence="3" id="KW-1185">Reference proteome</keyword>
<feature type="transmembrane region" description="Helical" evidence="1">
    <location>
        <begin position="35"/>
        <end position="53"/>
    </location>
</feature>
<reference evidence="2 3" key="1">
    <citation type="submission" date="2020-08" db="EMBL/GenBank/DDBJ databases">
        <title>A Genomic Blueprint of the Chicken Gut Microbiome.</title>
        <authorList>
            <person name="Gilroy R."/>
            <person name="Ravi A."/>
            <person name="Getino M."/>
            <person name="Pursley I."/>
            <person name="Horton D.L."/>
            <person name="Alikhan N.-F."/>
            <person name="Baker D."/>
            <person name="Gharbi K."/>
            <person name="Hall N."/>
            <person name="Watson M."/>
            <person name="Adriaenssens E.M."/>
            <person name="Foster-Nyarko E."/>
            <person name="Jarju S."/>
            <person name="Secka A."/>
            <person name="Antonio M."/>
            <person name="Oren A."/>
            <person name="Chaudhuri R."/>
            <person name="La Ragione R.M."/>
            <person name="Hildebrand F."/>
            <person name="Pallen M.J."/>
        </authorList>
    </citation>
    <scope>NUCLEOTIDE SEQUENCE [LARGE SCALE GENOMIC DNA]</scope>
    <source>
        <strain evidence="2 3">Sa3CVN1</strain>
    </source>
</reference>
<keyword evidence="1" id="KW-0813">Transport</keyword>
<feature type="transmembrane region" description="Helical" evidence="1">
    <location>
        <begin position="227"/>
        <end position="260"/>
    </location>
</feature>
<dbReference type="RefSeq" id="WP_191769299.1">
    <property type="nucleotide sequence ID" value="NZ_JACSRA010000022.1"/>
</dbReference>
<accession>A0ABR8PVX9</accession>
<organism evidence="2 3">
    <name type="scientific">Clostridium cibarium</name>
    <dbReference type="NCBI Taxonomy" id="2762247"/>
    <lineage>
        <taxon>Bacteria</taxon>
        <taxon>Bacillati</taxon>
        <taxon>Bacillota</taxon>
        <taxon>Clostridia</taxon>
        <taxon>Eubacteriales</taxon>
        <taxon>Clostridiaceae</taxon>
        <taxon>Clostridium</taxon>
    </lineage>
</organism>
<comment type="function">
    <text evidence="1">Involved in peptidoglycan biosynthesis. Transports lipid-linked peptidoglycan precursors from the inner to the outer leaflet of the cytoplasmic membrane.</text>
</comment>
<feature type="transmembrane region" description="Helical" evidence="1">
    <location>
        <begin position="188"/>
        <end position="206"/>
    </location>
</feature>
<comment type="similarity">
    <text evidence="1">Belongs to the Amj family.</text>
</comment>
<keyword evidence="1" id="KW-0472">Membrane</keyword>
<comment type="caution">
    <text evidence="2">The sequence shown here is derived from an EMBL/GenBank/DDBJ whole genome shotgun (WGS) entry which is preliminary data.</text>
</comment>
<dbReference type="InterPro" id="IPR021260">
    <property type="entry name" value="Amj"/>
</dbReference>
<comment type="subcellular location">
    <subcellularLocation>
        <location evidence="1">Cell membrane</location>
        <topology evidence="1">Multi-pass membrane protein</topology>
    </subcellularLocation>
</comment>
<dbReference type="Proteomes" id="UP000627781">
    <property type="component" value="Unassembled WGS sequence"/>
</dbReference>